<dbReference type="AlphaFoldDB" id="A0A7X1AYP2"/>
<dbReference type="Pfam" id="PF02272">
    <property type="entry name" value="DHHA1"/>
    <property type="match status" value="1"/>
</dbReference>
<evidence type="ECO:0000259" key="1">
    <source>
        <dbReference type="Pfam" id="PF01368"/>
    </source>
</evidence>
<dbReference type="GO" id="GO:0003676">
    <property type="term" value="F:nucleic acid binding"/>
    <property type="evidence" value="ECO:0007669"/>
    <property type="project" value="InterPro"/>
</dbReference>
<dbReference type="Gene3D" id="3.10.310.30">
    <property type="match status" value="1"/>
</dbReference>
<dbReference type="Gene3D" id="3.90.1640.10">
    <property type="entry name" value="inorganic pyrophosphatase (n-terminal core)"/>
    <property type="match status" value="1"/>
</dbReference>
<dbReference type="Proteomes" id="UP000525652">
    <property type="component" value="Unassembled WGS sequence"/>
</dbReference>
<evidence type="ECO:0000259" key="2">
    <source>
        <dbReference type="Pfam" id="PF02272"/>
    </source>
</evidence>
<evidence type="ECO:0000313" key="3">
    <source>
        <dbReference type="EMBL" id="MBC2602342.1"/>
    </source>
</evidence>
<feature type="domain" description="DHHA1" evidence="2">
    <location>
        <begin position="242"/>
        <end position="328"/>
    </location>
</feature>
<evidence type="ECO:0000313" key="4">
    <source>
        <dbReference type="Proteomes" id="UP000525652"/>
    </source>
</evidence>
<dbReference type="InterPro" id="IPR038763">
    <property type="entry name" value="DHH_sf"/>
</dbReference>
<dbReference type="SUPFAM" id="SSF64182">
    <property type="entry name" value="DHH phosphoesterases"/>
    <property type="match status" value="1"/>
</dbReference>
<feature type="domain" description="DDH" evidence="1">
    <location>
        <begin position="27"/>
        <end position="166"/>
    </location>
</feature>
<dbReference type="InterPro" id="IPR051319">
    <property type="entry name" value="Oligoribo/pAp-PDE_c-di-AMP_PDE"/>
</dbReference>
<sequence>MTELPLSPLLKRENFQKLVDSWKGKKLAVCGHLRPDGDCIGSQVAFCRFLLAKGIEAAAIKTDPIPRNLESFVGDTPYIDVKDFDPAGWEMVAVDCADEIRVGKALREKLPTTLFNVDHHISNPGYAEHNLIMAHSCATAEILSELFLSLGHHPDEVTANALYVGIATDTGQFRFPSTSTRTFEICCNLCEFGANPAKVATFLYEQETMGRMQLLQSFLSTLKLSLDGKVCTGCILDGEYERTGTSNEDSEGFVDYARAIEGVRVGVFLEENKGKIKGSLRCKDPIFRVDTIAKQFDGGGHACAAGFRVESTIEEFYPKLVRILEDHLQNSQVAG</sequence>
<organism evidence="3 4">
    <name type="scientific">Puniceicoccus vermicola</name>
    <dbReference type="NCBI Taxonomy" id="388746"/>
    <lineage>
        <taxon>Bacteria</taxon>
        <taxon>Pseudomonadati</taxon>
        <taxon>Verrucomicrobiota</taxon>
        <taxon>Opitutia</taxon>
        <taxon>Puniceicoccales</taxon>
        <taxon>Puniceicoccaceae</taxon>
        <taxon>Puniceicoccus</taxon>
    </lineage>
</organism>
<dbReference type="PANTHER" id="PTHR47618:SF1">
    <property type="entry name" value="BIFUNCTIONAL OLIGORIBONUCLEASE AND PAP PHOSPHATASE NRNA"/>
    <property type="match status" value="1"/>
</dbReference>
<proteinExistence type="predicted"/>
<comment type="caution">
    <text evidence="3">The sequence shown here is derived from an EMBL/GenBank/DDBJ whole genome shotgun (WGS) entry which is preliminary data.</text>
</comment>
<dbReference type="InterPro" id="IPR001667">
    <property type="entry name" value="DDH_dom"/>
</dbReference>
<reference evidence="3 4" key="1">
    <citation type="submission" date="2020-07" db="EMBL/GenBank/DDBJ databases">
        <authorList>
            <person name="Feng X."/>
        </authorList>
    </citation>
    <scope>NUCLEOTIDE SEQUENCE [LARGE SCALE GENOMIC DNA]</scope>
    <source>
        <strain evidence="3 4">JCM14086</strain>
    </source>
</reference>
<keyword evidence="4" id="KW-1185">Reference proteome</keyword>
<dbReference type="RefSeq" id="WP_185693031.1">
    <property type="nucleotide sequence ID" value="NZ_JACHVA010000086.1"/>
</dbReference>
<dbReference type="InterPro" id="IPR003156">
    <property type="entry name" value="DHHA1_dom"/>
</dbReference>
<dbReference type="EMBL" id="JACHVA010000086">
    <property type="protein sequence ID" value="MBC2602342.1"/>
    <property type="molecule type" value="Genomic_DNA"/>
</dbReference>
<protein>
    <submittedName>
        <fullName evidence="3">Bifunctional oligoribonuclease/PAP phosphatase NrnA</fullName>
    </submittedName>
</protein>
<name>A0A7X1AYP2_9BACT</name>
<gene>
    <name evidence="3" type="ORF">H5P30_11190</name>
</gene>
<dbReference type="Pfam" id="PF01368">
    <property type="entry name" value="DHH"/>
    <property type="match status" value="1"/>
</dbReference>
<accession>A0A7X1AYP2</accession>
<dbReference type="PANTHER" id="PTHR47618">
    <property type="entry name" value="BIFUNCTIONAL OLIGORIBONUCLEASE AND PAP PHOSPHATASE NRNA"/>
    <property type="match status" value="1"/>
</dbReference>